<sequence>MWDTPETARSKTARQKRRDRNDAGQNGASPKRRKSKTAHGQNGAKISHNGIARRVIVHM</sequence>
<dbReference type="AlphaFoldDB" id="A0A914L9Y7"/>
<dbReference type="Proteomes" id="UP000887563">
    <property type="component" value="Unplaced"/>
</dbReference>
<dbReference type="WBParaSite" id="Minc3s00363g11035">
    <property type="protein sequence ID" value="Minc3s00363g11035"/>
    <property type="gene ID" value="Minc3s00363g11035"/>
</dbReference>
<evidence type="ECO:0000313" key="3">
    <source>
        <dbReference type="WBParaSite" id="Minc3s00363g11035"/>
    </source>
</evidence>
<proteinExistence type="predicted"/>
<keyword evidence="2" id="KW-1185">Reference proteome</keyword>
<organism evidence="2 3">
    <name type="scientific">Meloidogyne incognita</name>
    <name type="common">Southern root-knot nematode worm</name>
    <name type="synonym">Oxyuris incognita</name>
    <dbReference type="NCBI Taxonomy" id="6306"/>
    <lineage>
        <taxon>Eukaryota</taxon>
        <taxon>Metazoa</taxon>
        <taxon>Ecdysozoa</taxon>
        <taxon>Nematoda</taxon>
        <taxon>Chromadorea</taxon>
        <taxon>Rhabditida</taxon>
        <taxon>Tylenchina</taxon>
        <taxon>Tylenchomorpha</taxon>
        <taxon>Tylenchoidea</taxon>
        <taxon>Meloidogynidae</taxon>
        <taxon>Meloidogyninae</taxon>
        <taxon>Meloidogyne</taxon>
        <taxon>Meloidogyne incognita group</taxon>
    </lineage>
</organism>
<reference evidence="3" key="1">
    <citation type="submission" date="2022-11" db="UniProtKB">
        <authorList>
            <consortium name="WormBaseParasite"/>
        </authorList>
    </citation>
    <scope>IDENTIFICATION</scope>
</reference>
<name>A0A914L9Y7_MELIC</name>
<evidence type="ECO:0000256" key="1">
    <source>
        <dbReference type="SAM" id="MobiDB-lite"/>
    </source>
</evidence>
<evidence type="ECO:0000313" key="2">
    <source>
        <dbReference type="Proteomes" id="UP000887563"/>
    </source>
</evidence>
<accession>A0A914L9Y7</accession>
<protein>
    <submittedName>
        <fullName evidence="3">Candidate secreted effector</fullName>
    </submittedName>
</protein>
<feature type="region of interest" description="Disordered" evidence="1">
    <location>
        <begin position="1"/>
        <end position="59"/>
    </location>
</feature>